<dbReference type="OrthoDB" id="1099638at2759"/>
<reference evidence="1" key="3">
    <citation type="submission" date="2020-06" db="EMBL/GenBank/DDBJ databases">
        <title>Helianthus annuus Genome sequencing and assembly Release 2.</title>
        <authorList>
            <person name="Gouzy J."/>
            <person name="Langlade N."/>
            <person name="Munos S."/>
        </authorList>
    </citation>
    <scope>NUCLEOTIDE SEQUENCE</scope>
    <source>
        <tissue evidence="1">Leaves</tissue>
    </source>
</reference>
<dbReference type="PANTHER" id="PTHR33103:SF27">
    <property type="entry name" value="OS04G0594700 PROTEIN"/>
    <property type="match status" value="1"/>
</dbReference>
<evidence type="ECO:0008006" key="4">
    <source>
        <dbReference type="Google" id="ProtNLM"/>
    </source>
</evidence>
<protein>
    <recommendedName>
        <fullName evidence="4">DUF674 family protein</fullName>
    </recommendedName>
</protein>
<accession>A0A251TSG7</accession>
<dbReference type="EMBL" id="MNCJ02000324">
    <property type="protein sequence ID" value="KAF5789088.1"/>
    <property type="molecule type" value="Genomic_DNA"/>
</dbReference>
<reference evidence="2" key="2">
    <citation type="submission" date="2017-02" db="EMBL/GenBank/DDBJ databases">
        <title>Sunflower complete genome.</title>
        <authorList>
            <person name="Langlade N."/>
            <person name="Munos S."/>
        </authorList>
    </citation>
    <scope>NUCLEOTIDE SEQUENCE [LARGE SCALE GENOMIC DNA]</scope>
    <source>
        <tissue evidence="2">Leaves</tissue>
    </source>
</reference>
<evidence type="ECO:0000313" key="3">
    <source>
        <dbReference type="Proteomes" id="UP000215914"/>
    </source>
</evidence>
<dbReference type="FunCoup" id="A0A251TSG7">
    <property type="interactions" value="135"/>
</dbReference>
<organism evidence="2 3">
    <name type="scientific">Helianthus annuus</name>
    <name type="common">Common sunflower</name>
    <dbReference type="NCBI Taxonomy" id="4232"/>
    <lineage>
        <taxon>Eukaryota</taxon>
        <taxon>Viridiplantae</taxon>
        <taxon>Streptophyta</taxon>
        <taxon>Embryophyta</taxon>
        <taxon>Tracheophyta</taxon>
        <taxon>Spermatophyta</taxon>
        <taxon>Magnoliopsida</taxon>
        <taxon>eudicotyledons</taxon>
        <taxon>Gunneridae</taxon>
        <taxon>Pentapetalae</taxon>
        <taxon>asterids</taxon>
        <taxon>campanulids</taxon>
        <taxon>Asterales</taxon>
        <taxon>Asteraceae</taxon>
        <taxon>Asteroideae</taxon>
        <taxon>Heliantheae alliance</taxon>
        <taxon>Heliantheae</taxon>
        <taxon>Helianthus</taxon>
    </lineage>
</organism>
<dbReference type="AlphaFoldDB" id="A0A251TSG7"/>
<proteinExistence type="predicted"/>
<dbReference type="InParanoid" id="A0A251TSG7"/>
<dbReference type="Pfam" id="PF05056">
    <property type="entry name" value="DUF674"/>
    <property type="match status" value="1"/>
</dbReference>
<keyword evidence="3" id="KW-1185">Reference proteome</keyword>
<gene>
    <name evidence="2" type="ORF">HannXRQ_Chr09g0241181</name>
    <name evidence="1" type="ORF">HanXRQr2_Chr09g0366721</name>
</gene>
<name>A0A251TSG7_HELAN</name>
<dbReference type="OMA" id="AGERPMN"/>
<dbReference type="PANTHER" id="PTHR33103">
    <property type="entry name" value="OS01G0153900 PROTEIN"/>
    <property type="match status" value="1"/>
</dbReference>
<evidence type="ECO:0000313" key="1">
    <source>
        <dbReference type="EMBL" id="KAF5789088.1"/>
    </source>
</evidence>
<dbReference type="InterPro" id="IPR007750">
    <property type="entry name" value="DUF674"/>
</dbReference>
<reference evidence="1 3" key="1">
    <citation type="journal article" date="2017" name="Nature">
        <title>The sunflower genome provides insights into oil metabolism, flowering and Asterid evolution.</title>
        <authorList>
            <person name="Badouin H."/>
            <person name="Gouzy J."/>
            <person name="Grassa C.J."/>
            <person name="Murat F."/>
            <person name="Staton S.E."/>
            <person name="Cottret L."/>
            <person name="Lelandais-Briere C."/>
            <person name="Owens G.L."/>
            <person name="Carrere S."/>
            <person name="Mayjonade B."/>
            <person name="Legrand L."/>
            <person name="Gill N."/>
            <person name="Kane N.C."/>
            <person name="Bowers J.E."/>
            <person name="Hubner S."/>
            <person name="Bellec A."/>
            <person name="Berard A."/>
            <person name="Berges H."/>
            <person name="Blanchet N."/>
            <person name="Boniface M.C."/>
            <person name="Brunel D."/>
            <person name="Catrice O."/>
            <person name="Chaidir N."/>
            <person name="Claudel C."/>
            <person name="Donnadieu C."/>
            <person name="Faraut T."/>
            <person name="Fievet G."/>
            <person name="Helmstetter N."/>
            <person name="King M."/>
            <person name="Knapp S.J."/>
            <person name="Lai Z."/>
            <person name="Le Paslier M.C."/>
            <person name="Lippi Y."/>
            <person name="Lorenzon L."/>
            <person name="Mandel J.R."/>
            <person name="Marage G."/>
            <person name="Marchand G."/>
            <person name="Marquand E."/>
            <person name="Bret-Mestries E."/>
            <person name="Morien E."/>
            <person name="Nambeesan S."/>
            <person name="Nguyen T."/>
            <person name="Pegot-Espagnet P."/>
            <person name="Pouilly N."/>
            <person name="Raftis F."/>
            <person name="Sallet E."/>
            <person name="Schiex T."/>
            <person name="Thomas J."/>
            <person name="Vandecasteele C."/>
            <person name="Vares D."/>
            <person name="Vear F."/>
            <person name="Vautrin S."/>
            <person name="Crespi M."/>
            <person name="Mangin B."/>
            <person name="Burke J.M."/>
            <person name="Salse J."/>
            <person name="Munos S."/>
            <person name="Vincourt P."/>
            <person name="Rieseberg L.H."/>
            <person name="Langlade N.B."/>
        </authorList>
    </citation>
    <scope>NUCLEOTIDE SEQUENCE [LARGE SCALE GENOMIC DNA]</scope>
    <source>
        <strain evidence="3">cv. SF193</strain>
        <tissue evidence="1">Leaves</tissue>
    </source>
</reference>
<dbReference type="Proteomes" id="UP000215914">
    <property type="component" value="Chromosome 9"/>
</dbReference>
<evidence type="ECO:0000313" key="2">
    <source>
        <dbReference type="EMBL" id="OTG13709.1"/>
    </source>
</evidence>
<sequence>MADTKAKEAKISVKVIIDKVNRRVVYAEADHTFVDILFSFMTLPLGTIARILGKHNDQKFEALGNLKNLYQSLENFPECYLSTEECKHMLLNPRSLSYDHCRNLKLQIDDTEPLIYFQCAACAGYSCQSMYSTCTKAKCGNCGKLMNQEVPYQKPKVCVGSGSVFVSERATFIVTDDLCVMPYTSANSIRLLTGLGITDKSCLEDLMLDMGREQIVNLLKVALSLDAVFTYLVFNRVVPGQSSILHQTDMKKEESATPKMRLEVSLQKSTGKLLFVEAEEDFVDFLFSVLSIPLGTVIGELLKGASSVTCIDNIFKSVSNMSVGRRHLKSHDIKDMLLKPHIGQQYSSRHQFFPLSCTPLCWRDCFHKDPRIDNGLLKQSGLFIVTDDLIVTPSSSYSTLNTLNDLKVPFDDIEKYETSIGLIEGLRMLKASLRSRSTLTDSLNLDILIK</sequence>
<dbReference type="EMBL" id="CM007898">
    <property type="protein sequence ID" value="OTG13709.1"/>
    <property type="molecule type" value="Genomic_DNA"/>
</dbReference>
<dbReference type="Gramene" id="mRNA:HanXRQr2_Chr09g0366721">
    <property type="protein sequence ID" value="mRNA:HanXRQr2_Chr09g0366721"/>
    <property type="gene ID" value="HanXRQr2_Chr09g0366721"/>
</dbReference>